<dbReference type="FunCoup" id="H2AXD2">
    <property type="interactions" value="67"/>
</dbReference>
<protein>
    <recommendedName>
        <fullName evidence="4">PPIase cyclophilin-type domain-containing protein</fullName>
    </recommendedName>
</protein>
<feature type="signal peptide" evidence="3">
    <location>
        <begin position="1"/>
        <end position="20"/>
    </location>
</feature>
<evidence type="ECO:0000256" key="1">
    <source>
        <dbReference type="ARBA" id="ARBA00000971"/>
    </source>
</evidence>
<dbReference type="STRING" id="1071382.H2AXD2"/>
<dbReference type="GO" id="GO:0000324">
    <property type="term" value="C:fungal-type vacuole"/>
    <property type="evidence" value="ECO:0007669"/>
    <property type="project" value="TreeGrafter"/>
</dbReference>
<dbReference type="PANTHER" id="PTHR11071:SF568">
    <property type="entry name" value="PEPTIDYL-PROLYL CIS-TRANS ISOMERASE CPR4-RELATED"/>
    <property type="match status" value="1"/>
</dbReference>
<keyword evidence="2" id="KW-1133">Transmembrane helix</keyword>
<feature type="chain" id="PRO_5003559018" description="PPIase cyclophilin-type domain-containing protein" evidence="3">
    <location>
        <begin position="21"/>
        <end position="322"/>
    </location>
</feature>
<dbReference type="OrthoDB" id="193499at2759"/>
<sequence>MISLAKILGHLLALLFVVQAAPVEVKDVVASMDKQKLYEPNPPVTHKILMGIEYKNPRTDQITTHEIGIELYGSVVPKTVENFSVLCKGVKARVAGKDPNDTIDIVYKNNYITEIRANKHLRTGKILPHIGPFSIHGPKWDDENFDLKHDRAGRLSMANDGKPDNNNSEFYISFAVDGDEEKDNKNVVFGQVASGLAELLDNMQFAGVNNRYWPDSTTKIKYCFVDQLFLANLNDLHADYLKDLEDYRSGNTEKGSTLEKALTLLKENKPTANAKPVSKTESSPDYFVINPYYFLAGIVILLVIFKFRKVIIPKSAKIVSLK</sequence>
<dbReference type="InterPro" id="IPR002130">
    <property type="entry name" value="Cyclophilin-type_PPIase_dom"/>
</dbReference>
<evidence type="ECO:0000313" key="5">
    <source>
        <dbReference type="EMBL" id="CCF59032.1"/>
    </source>
</evidence>
<dbReference type="eggNOG" id="KOG0880">
    <property type="taxonomic scope" value="Eukaryota"/>
</dbReference>
<dbReference type="SUPFAM" id="SSF50891">
    <property type="entry name" value="Cyclophilin-like"/>
    <property type="match status" value="1"/>
</dbReference>
<gene>
    <name evidence="5" type="primary">KAFR0F04370</name>
    <name evidence="5" type="ORF">KAFR_0F04370</name>
</gene>
<dbReference type="PANTHER" id="PTHR11071">
    <property type="entry name" value="PEPTIDYL-PROLYL CIS-TRANS ISOMERASE"/>
    <property type="match status" value="1"/>
</dbReference>
<organism evidence="5 6">
    <name type="scientific">Kazachstania africana (strain ATCC 22294 / BCRC 22015 / CBS 2517 / CECT 1963 / NBRC 1671 / NRRL Y-8276)</name>
    <name type="common">Yeast</name>
    <name type="synonym">Kluyveromyces africanus</name>
    <dbReference type="NCBI Taxonomy" id="1071382"/>
    <lineage>
        <taxon>Eukaryota</taxon>
        <taxon>Fungi</taxon>
        <taxon>Dikarya</taxon>
        <taxon>Ascomycota</taxon>
        <taxon>Saccharomycotina</taxon>
        <taxon>Saccharomycetes</taxon>
        <taxon>Saccharomycetales</taxon>
        <taxon>Saccharomycetaceae</taxon>
        <taxon>Kazachstania</taxon>
    </lineage>
</organism>
<dbReference type="GO" id="GO:0003755">
    <property type="term" value="F:peptidyl-prolyl cis-trans isomerase activity"/>
    <property type="evidence" value="ECO:0007669"/>
    <property type="project" value="UniProtKB-EC"/>
</dbReference>
<keyword evidence="2" id="KW-0472">Membrane</keyword>
<dbReference type="PRINTS" id="PR00153">
    <property type="entry name" value="CSAPPISMRASE"/>
</dbReference>
<dbReference type="RefSeq" id="XP_003958167.1">
    <property type="nucleotide sequence ID" value="XM_003958118.1"/>
</dbReference>
<keyword evidence="2" id="KW-0812">Transmembrane</keyword>
<dbReference type="Proteomes" id="UP000005220">
    <property type="component" value="Chromosome 6"/>
</dbReference>
<evidence type="ECO:0000313" key="6">
    <source>
        <dbReference type="Proteomes" id="UP000005220"/>
    </source>
</evidence>
<dbReference type="GO" id="GO:0006457">
    <property type="term" value="P:protein folding"/>
    <property type="evidence" value="ECO:0007669"/>
    <property type="project" value="TreeGrafter"/>
</dbReference>
<dbReference type="GeneID" id="13884499"/>
<keyword evidence="3" id="KW-0732">Signal</keyword>
<evidence type="ECO:0000256" key="3">
    <source>
        <dbReference type="SAM" id="SignalP"/>
    </source>
</evidence>
<reference evidence="5 6" key="1">
    <citation type="journal article" date="2011" name="Proc. Natl. Acad. Sci. U.S.A.">
        <title>Evolutionary erosion of yeast sex chromosomes by mating-type switching accidents.</title>
        <authorList>
            <person name="Gordon J.L."/>
            <person name="Armisen D."/>
            <person name="Proux-Wera E."/>
            <person name="Oheigeartaigh S.S."/>
            <person name="Byrne K.P."/>
            <person name="Wolfe K.H."/>
        </authorList>
    </citation>
    <scope>NUCLEOTIDE SEQUENCE [LARGE SCALE GENOMIC DNA]</scope>
    <source>
        <strain evidence="6">ATCC 22294 / BCRC 22015 / CBS 2517 / CECT 1963 / NBRC 1671 / NRRL Y-8276</strain>
    </source>
</reference>
<evidence type="ECO:0000256" key="2">
    <source>
        <dbReference type="SAM" id="Phobius"/>
    </source>
</evidence>
<dbReference type="PROSITE" id="PS50072">
    <property type="entry name" value="CSA_PPIASE_2"/>
    <property type="match status" value="1"/>
</dbReference>
<evidence type="ECO:0000259" key="4">
    <source>
        <dbReference type="PROSITE" id="PS50072"/>
    </source>
</evidence>
<dbReference type="KEGG" id="kaf:KAFR_0F04370"/>
<proteinExistence type="predicted"/>
<dbReference type="InParanoid" id="H2AXD2"/>
<dbReference type="Pfam" id="PF00160">
    <property type="entry name" value="Pro_isomerase"/>
    <property type="match status" value="1"/>
</dbReference>
<keyword evidence="6" id="KW-1185">Reference proteome</keyword>
<dbReference type="Gene3D" id="2.40.100.10">
    <property type="entry name" value="Cyclophilin-like"/>
    <property type="match status" value="1"/>
</dbReference>
<name>H2AXD2_KAZAF</name>
<feature type="transmembrane region" description="Helical" evidence="2">
    <location>
        <begin position="286"/>
        <end position="305"/>
    </location>
</feature>
<dbReference type="CDD" id="cd00317">
    <property type="entry name" value="cyclophilin"/>
    <property type="match status" value="1"/>
</dbReference>
<accession>H2AXD2</accession>
<dbReference type="HOGENOM" id="CLU_012062_4_1_1"/>
<dbReference type="InterPro" id="IPR029000">
    <property type="entry name" value="Cyclophilin-like_dom_sf"/>
</dbReference>
<dbReference type="GO" id="GO:0016018">
    <property type="term" value="F:cyclosporin A binding"/>
    <property type="evidence" value="ECO:0007669"/>
    <property type="project" value="TreeGrafter"/>
</dbReference>
<dbReference type="EMBL" id="HE650826">
    <property type="protein sequence ID" value="CCF59032.1"/>
    <property type="molecule type" value="Genomic_DNA"/>
</dbReference>
<dbReference type="GO" id="GO:0005783">
    <property type="term" value="C:endoplasmic reticulum"/>
    <property type="evidence" value="ECO:0007669"/>
    <property type="project" value="TreeGrafter"/>
</dbReference>
<comment type="catalytic activity">
    <reaction evidence="1">
        <text>[protein]-peptidylproline (omega=180) = [protein]-peptidylproline (omega=0)</text>
        <dbReference type="Rhea" id="RHEA:16237"/>
        <dbReference type="Rhea" id="RHEA-COMP:10747"/>
        <dbReference type="Rhea" id="RHEA-COMP:10748"/>
        <dbReference type="ChEBI" id="CHEBI:83833"/>
        <dbReference type="ChEBI" id="CHEBI:83834"/>
        <dbReference type="EC" id="5.2.1.8"/>
    </reaction>
</comment>
<feature type="domain" description="PPIase cyclophilin-type" evidence="4">
    <location>
        <begin position="54"/>
        <end position="225"/>
    </location>
</feature>
<dbReference type="AlphaFoldDB" id="H2AXD2"/>